<feature type="region of interest" description="Disordered" evidence="1">
    <location>
        <begin position="54"/>
        <end position="180"/>
    </location>
</feature>
<organism evidence="2 3">
    <name type="scientific">Haematococcus lacustris</name>
    <name type="common">Green alga</name>
    <name type="synonym">Haematococcus pluvialis</name>
    <dbReference type="NCBI Taxonomy" id="44745"/>
    <lineage>
        <taxon>Eukaryota</taxon>
        <taxon>Viridiplantae</taxon>
        <taxon>Chlorophyta</taxon>
        <taxon>core chlorophytes</taxon>
        <taxon>Chlorophyceae</taxon>
        <taxon>CS clade</taxon>
        <taxon>Chlamydomonadales</taxon>
        <taxon>Haematococcaceae</taxon>
        <taxon>Haematococcus</taxon>
    </lineage>
</organism>
<name>A0A699ZQS8_HAELA</name>
<comment type="caution">
    <text evidence="2">The sequence shown here is derived from an EMBL/GenBank/DDBJ whole genome shotgun (WGS) entry which is preliminary data.</text>
</comment>
<accession>A0A699ZQS8</accession>
<evidence type="ECO:0000313" key="3">
    <source>
        <dbReference type="Proteomes" id="UP000485058"/>
    </source>
</evidence>
<protein>
    <submittedName>
        <fullName evidence="2">Kinesin-like protein</fullName>
    </submittedName>
</protein>
<dbReference type="EMBL" id="BLLF01001692">
    <property type="protein sequence ID" value="GFH20758.1"/>
    <property type="molecule type" value="Genomic_DNA"/>
</dbReference>
<dbReference type="Proteomes" id="UP000485058">
    <property type="component" value="Unassembled WGS sequence"/>
</dbReference>
<sequence length="227" mass="23170">VLGGEELAVLEQLQERKQAYREQFGELQMLRSELEYTGQQCRAGSRELMQQFLQQYGVEPPGAGLQEGSRDGDDPADPSSPSVASLSISASNGTNGKPAASAAGVPASATVPGVRTGASQKKGVRPAAASAQDGGTRAAEERAVGRLSTTRAAPSPARRRAAAGVGKTGGPTPGETPMSVAEAADPDAVAFYNAQQLLLERTACAGHRPGAVKKQVGGTAAFSGSRP</sequence>
<evidence type="ECO:0000313" key="2">
    <source>
        <dbReference type="EMBL" id="GFH20758.1"/>
    </source>
</evidence>
<evidence type="ECO:0000256" key="1">
    <source>
        <dbReference type="SAM" id="MobiDB-lite"/>
    </source>
</evidence>
<feature type="compositionally biased region" description="Low complexity" evidence="1">
    <location>
        <begin position="98"/>
        <end position="114"/>
    </location>
</feature>
<feature type="compositionally biased region" description="Low complexity" evidence="1">
    <location>
        <begin position="77"/>
        <end position="91"/>
    </location>
</feature>
<proteinExistence type="predicted"/>
<reference evidence="2 3" key="1">
    <citation type="submission" date="2020-02" db="EMBL/GenBank/DDBJ databases">
        <title>Draft genome sequence of Haematococcus lacustris strain NIES-144.</title>
        <authorList>
            <person name="Morimoto D."/>
            <person name="Nakagawa S."/>
            <person name="Yoshida T."/>
            <person name="Sawayama S."/>
        </authorList>
    </citation>
    <scope>NUCLEOTIDE SEQUENCE [LARGE SCALE GENOMIC DNA]</scope>
    <source>
        <strain evidence="2 3">NIES-144</strain>
    </source>
</reference>
<feature type="non-terminal residue" evidence="2">
    <location>
        <position position="1"/>
    </location>
</feature>
<keyword evidence="3" id="KW-1185">Reference proteome</keyword>
<gene>
    <name evidence="2" type="ORF">HaLaN_17932</name>
</gene>
<dbReference type="AlphaFoldDB" id="A0A699ZQS8"/>